<comment type="caution">
    <text evidence="3">The sequence shown here is derived from an EMBL/GenBank/DDBJ whole genome shotgun (WGS) entry which is preliminary data.</text>
</comment>
<evidence type="ECO:0000256" key="1">
    <source>
        <dbReference type="ARBA" id="ARBA00006484"/>
    </source>
</evidence>
<sequence>MTAIELSKRSQGKINAYSLHPGVINTNLMHKGVVPEGLKQSALFDADEKPHDNDTFRWKTIPQGAATTITAAFDRSLNDKPGAYLDNSAVANETIAPHASDPASTEKLWSVTEKIIGETFTF</sequence>
<dbReference type="Gene3D" id="3.40.50.720">
    <property type="entry name" value="NAD(P)-binding Rossmann-like Domain"/>
    <property type="match status" value="1"/>
</dbReference>
<dbReference type="PANTHER" id="PTHR24320">
    <property type="entry name" value="RETINOL DEHYDROGENASE"/>
    <property type="match status" value="1"/>
</dbReference>
<evidence type="ECO:0000313" key="4">
    <source>
        <dbReference type="Proteomes" id="UP001362999"/>
    </source>
</evidence>
<keyword evidence="2" id="KW-0560">Oxidoreductase</keyword>
<name>A0AAW0DG86_9AGAR</name>
<dbReference type="PANTHER" id="PTHR24320:SF283">
    <property type="entry name" value="RETINOL DEHYDROGENASE 11"/>
    <property type="match status" value="1"/>
</dbReference>
<evidence type="ECO:0000313" key="3">
    <source>
        <dbReference type="EMBL" id="KAK7050520.1"/>
    </source>
</evidence>
<dbReference type="AlphaFoldDB" id="A0AAW0DG86"/>
<gene>
    <name evidence="3" type="ORF">R3P38DRAFT_3173996</name>
</gene>
<proteinExistence type="inferred from homology"/>
<dbReference type="Proteomes" id="UP001362999">
    <property type="component" value="Unassembled WGS sequence"/>
</dbReference>
<keyword evidence="4" id="KW-1185">Reference proteome</keyword>
<protein>
    <submittedName>
        <fullName evidence="3">Uncharacterized protein</fullName>
    </submittedName>
</protein>
<organism evidence="3 4">
    <name type="scientific">Favolaschia claudopus</name>
    <dbReference type="NCBI Taxonomy" id="2862362"/>
    <lineage>
        <taxon>Eukaryota</taxon>
        <taxon>Fungi</taxon>
        <taxon>Dikarya</taxon>
        <taxon>Basidiomycota</taxon>
        <taxon>Agaricomycotina</taxon>
        <taxon>Agaricomycetes</taxon>
        <taxon>Agaricomycetidae</taxon>
        <taxon>Agaricales</taxon>
        <taxon>Marasmiineae</taxon>
        <taxon>Mycenaceae</taxon>
        <taxon>Favolaschia</taxon>
    </lineage>
</organism>
<accession>A0AAW0DG86</accession>
<evidence type="ECO:0000256" key="2">
    <source>
        <dbReference type="ARBA" id="ARBA00023002"/>
    </source>
</evidence>
<reference evidence="3 4" key="1">
    <citation type="journal article" date="2024" name="J Genomics">
        <title>Draft genome sequencing and assembly of Favolaschia claudopus CIRM-BRFM 2984 isolated from oak limbs.</title>
        <authorList>
            <person name="Navarro D."/>
            <person name="Drula E."/>
            <person name="Chaduli D."/>
            <person name="Cazenave R."/>
            <person name="Ahrendt S."/>
            <person name="Wang J."/>
            <person name="Lipzen A."/>
            <person name="Daum C."/>
            <person name="Barry K."/>
            <person name="Grigoriev I.V."/>
            <person name="Favel A."/>
            <person name="Rosso M.N."/>
            <person name="Martin F."/>
        </authorList>
    </citation>
    <scope>NUCLEOTIDE SEQUENCE [LARGE SCALE GENOMIC DNA]</scope>
    <source>
        <strain evidence="3 4">CIRM-BRFM 2984</strain>
    </source>
</reference>
<dbReference type="EMBL" id="JAWWNJ010000008">
    <property type="protein sequence ID" value="KAK7050520.1"/>
    <property type="molecule type" value="Genomic_DNA"/>
</dbReference>
<dbReference type="GO" id="GO:0016491">
    <property type="term" value="F:oxidoreductase activity"/>
    <property type="evidence" value="ECO:0007669"/>
    <property type="project" value="UniProtKB-KW"/>
</dbReference>
<comment type="similarity">
    <text evidence="1">Belongs to the short-chain dehydrogenases/reductases (SDR) family.</text>
</comment>